<name>A0ACC1L6H4_9FUNG</name>
<comment type="caution">
    <text evidence="1">The sequence shown here is derived from an EMBL/GenBank/DDBJ whole genome shotgun (WGS) entry which is preliminary data.</text>
</comment>
<sequence>NFAGSAIDEDNWLQALRRPRAGGRGRNLVFLGDDTWASLFPAELSDTRALELNDTLWREEGRGWARVRPFPSLNVWDLDTVDDGVFSRLPLFLLPPNPPQAEAADVQAKREKWRGLVRQQEMLAHPDIDAPSESMASAAVSLEQLHGDWDVIIAHGLGVDHCGHRYGPDHAAISAKLAQINEAIELIVDAVNQSERATALYVFGDHGMDGKGDHGGDSPREVDAALWVYANRAWNTEDGRQRSARVVEQASALVRSEPLGAGLDDDLKSGWWANTHLSDDYAGVEARTLRSIPQIDLVPSLALGLGQPIPFNSLGAVIPELFASDTGPSGEWGLLRALRLNAAQTMRYVDTYVESSRSHGFSDDALSAWRLMYRRAEASYRALRENGPGRQSQTLAEEGVAAEYYAFLRVVLGTLRQMWAQFDAALIVAGLLVLALTAVALAAIYVRARHCCSLEAVVARLWRPAAAGGAVGVVLGRALSVVLVAQSASHMSLLEASAAGLAIGVMATSCVLLLFATLNDEPSRSGSLWARVCSPAALLNAVAGVLAAMHGLAFVSNSFTFNEDDIVLHLAQTLTLSLAALALCSLAPSRSTQQRAAGWRALMCAAVILVLNRAAAYSTVCREEKLLACTPTFYGVPSASISSVRLAAANVAMMWLVPFAVLRALRRSQSHRAMVARLWVGVGMRVSMGMAAVYWLLDSVDGASADQKAGWGDLRIVLARLAVGVALGGGLAAWYASPFCLDVALPEAAGAQQSMRRVTVLGYGNAFGAAYLVFVTVVFCVLYLVQQPMGGIMLSLLFVKLLLTIEMFDALRDTGLGHSLVPAQT</sequence>
<dbReference type="Proteomes" id="UP001140096">
    <property type="component" value="Unassembled WGS sequence"/>
</dbReference>
<reference evidence="1" key="1">
    <citation type="submission" date="2022-07" db="EMBL/GenBank/DDBJ databases">
        <title>Phylogenomic reconstructions and comparative analyses of Kickxellomycotina fungi.</title>
        <authorList>
            <person name="Reynolds N.K."/>
            <person name="Stajich J.E."/>
            <person name="Barry K."/>
            <person name="Grigoriev I.V."/>
            <person name="Crous P."/>
            <person name="Smith M.E."/>
        </authorList>
    </citation>
    <scope>NUCLEOTIDE SEQUENCE</scope>
    <source>
        <strain evidence="1">CBS 102833</strain>
    </source>
</reference>
<evidence type="ECO:0000313" key="2">
    <source>
        <dbReference type="Proteomes" id="UP001140096"/>
    </source>
</evidence>
<evidence type="ECO:0000313" key="1">
    <source>
        <dbReference type="EMBL" id="KAJ2801712.1"/>
    </source>
</evidence>
<accession>A0ACC1L6H4</accession>
<gene>
    <name evidence="1" type="primary">GPI13_1</name>
    <name evidence="1" type="ORF">H4S07_004859</name>
</gene>
<keyword evidence="2" id="KW-1185">Reference proteome</keyword>
<proteinExistence type="predicted"/>
<feature type="non-terminal residue" evidence="1">
    <location>
        <position position="825"/>
    </location>
</feature>
<dbReference type="EMBL" id="JANBUP010002134">
    <property type="protein sequence ID" value="KAJ2801712.1"/>
    <property type="molecule type" value="Genomic_DNA"/>
</dbReference>
<feature type="non-terminal residue" evidence="1">
    <location>
        <position position="1"/>
    </location>
</feature>
<protein>
    <submittedName>
        <fullName evidence="1">Mannose-ethanolamine phosphotransferase gpi13</fullName>
    </submittedName>
</protein>
<organism evidence="1 2">
    <name type="scientific">Coemansia furcata</name>
    <dbReference type="NCBI Taxonomy" id="417177"/>
    <lineage>
        <taxon>Eukaryota</taxon>
        <taxon>Fungi</taxon>
        <taxon>Fungi incertae sedis</taxon>
        <taxon>Zoopagomycota</taxon>
        <taxon>Kickxellomycotina</taxon>
        <taxon>Kickxellomycetes</taxon>
        <taxon>Kickxellales</taxon>
        <taxon>Kickxellaceae</taxon>
        <taxon>Coemansia</taxon>
    </lineage>
</organism>